<reference evidence="1 2" key="1">
    <citation type="journal article" date="2022" name="Nat. Plants">
        <title>Genomes of leafy and leafless Platanthera orchids illuminate the evolution of mycoheterotrophy.</title>
        <authorList>
            <person name="Li M.H."/>
            <person name="Liu K.W."/>
            <person name="Li Z."/>
            <person name="Lu H.C."/>
            <person name="Ye Q.L."/>
            <person name="Zhang D."/>
            <person name="Wang J.Y."/>
            <person name="Li Y.F."/>
            <person name="Zhong Z.M."/>
            <person name="Liu X."/>
            <person name="Yu X."/>
            <person name="Liu D.K."/>
            <person name="Tu X.D."/>
            <person name="Liu B."/>
            <person name="Hao Y."/>
            <person name="Liao X.Y."/>
            <person name="Jiang Y.T."/>
            <person name="Sun W.H."/>
            <person name="Chen J."/>
            <person name="Chen Y.Q."/>
            <person name="Ai Y."/>
            <person name="Zhai J.W."/>
            <person name="Wu S.S."/>
            <person name="Zhou Z."/>
            <person name="Hsiao Y.Y."/>
            <person name="Wu W.L."/>
            <person name="Chen Y.Y."/>
            <person name="Lin Y.F."/>
            <person name="Hsu J.L."/>
            <person name="Li C.Y."/>
            <person name="Wang Z.W."/>
            <person name="Zhao X."/>
            <person name="Zhong W.Y."/>
            <person name="Ma X.K."/>
            <person name="Ma L."/>
            <person name="Huang J."/>
            <person name="Chen G.Z."/>
            <person name="Huang M.Z."/>
            <person name="Huang L."/>
            <person name="Peng D.H."/>
            <person name="Luo Y.B."/>
            <person name="Zou S.Q."/>
            <person name="Chen S.P."/>
            <person name="Lan S."/>
            <person name="Tsai W.C."/>
            <person name="Van de Peer Y."/>
            <person name="Liu Z.J."/>
        </authorList>
    </citation>
    <scope>NUCLEOTIDE SEQUENCE [LARGE SCALE GENOMIC DNA]</scope>
    <source>
        <strain evidence="1">Lor288</strain>
    </source>
</reference>
<dbReference type="Proteomes" id="UP001412067">
    <property type="component" value="Unassembled WGS sequence"/>
</dbReference>
<evidence type="ECO:0008006" key="3">
    <source>
        <dbReference type="Google" id="ProtNLM"/>
    </source>
</evidence>
<comment type="caution">
    <text evidence="1">The sequence shown here is derived from an EMBL/GenBank/DDBJ whole genome shotgun (WGS) entry which is preliminary data.</text>
</comment>
<dbReference type="EMBL" id="JBBWWR010000021">
    <property type="protein sequence ID" value="KAK8938333.1"/>
    <property type="molecule type" value="Genomic_DNA"/>
</dbReference>
<accession>A0ABR2LE76</accession>
<dbReference type="Pfam" id="PF07224">
    <property type="entry name" value="Chlorophyllase"/>
    <property type="match status" value="1"/>
</dbReference>
<protein>
    <recommendedName>
        <fullName evidence="3">Chlorophyllase</fullName>
    </recommendedName>
</protein>
<dbReference type="InterPro" id="IPR017395">
    <property type="entry name" value="Chlorophyllase-like"/>
</dbReference>
<keyword evidence="2" id="KW-1185">Reference proteome</keyword>
<dbReference type="PANTHER" id="PTHR33428">
    <property type="entry name" value="CHLOROPHYLLASE-2, CHLOROPLASTIC"/>
    <property type="match status" value="1"/>
</dbReference>
<dbReference type="SUPFAM" id="SSF53474">
    <property type="entry name" value="alpha/beta-Hydrolases"/>
    <property type="match status" value="1"/>
</dbReference>
<dbReference type="Gene3D" id="3.40.50.1820">
    <property type="entry name" value="alpha/beta hydrolase"/>
    <property type="match status" value="1"/>
</dbReference>
<dbReference type="InterPro" id="IPR029058">
    <property type="entry name" value="AB_hydrolase_fold"/>
</dbReference>
<sequence length="325" mass="35307">MKHAEARGRERHFSLMSSSNSCQVFKSGKHAVKLASVQQETGWRSSGGRAPPKPLLVWAPSEKGEFPVLIFLHGFLLYNSFYSQLLRHISSHGFVVVAPQLYTIAGPDSSGEIISTAKTMDWLVDGLVHHLPSHVRPNFCKLAIAGHSRGGKVAFAVALGLAKTSLSFSALMAFDPVDGMGKGKQTNPPILTHVPRSFDQKMAALVIGSGLGGVKKNPFFPPCAPEGVGHRDFFVECSSPACHLVAKEYGHMDILDDETKGIRGGATYCLCANGKGREPMRNFVGGAMVAFMRAYLEGDMNDLWTMRENPECVMPVEVSTSCFHE</sequence>
<organism evidence="1 2">
    <name type="scientific">Platanthera guangdongensis</name>
    <dbReference type="NCBI Taxonomy" id="2320717"/>
    <lineage>
        <taxon>Eukaryota</taxon>
        <taxon>Viridiplantae</taxon>
        <taxon>Streptophyta</taxon>
        <taxon>Embryophyta</taxon>
        <taxon>Tracheophyta</taxon>
        <taxon>Spermatophyta</taxon>
        <taxon>Magnoliopsida</taxon>
        <taxon>Liliopsida</taxon>
        <taxon>Asparagales</taxon>
        <taxon>Orchidaceae</taxon>
        <taxon>Orchidoideae</taxon>
        <taxon>Orchideae</taxon>
        <taxon>Orchidinae</taxon>
        <taxon>Platanthera</taxon>
    </lineage>
</organism>
<evidence type="ECO:0000313" key="2">
    <source>
        <dbReference type="Proteomes" id="UP001412067"/>
    </source>
</evidence>
<evidence type="ECO:0000313" key="1">
    <source>
        <dbReference type="EMBL" id="KAK8938333.1"/>
    </source>
</evidence>
<name>A0ABR2LE76_9ASPA</name>
<dbReference type="PANTHER" id="PTHR33428:SF2">
    <property type="entry name" value="CHLOROPHYLLASE-2"/>
    <property type="match status" value="1"/>
</dbReference>
<gene>
    <name evidence="1" type="ORF">KSP40_PGU007651</name>
</gene>
<proteinExistence type="predicted"/>